<name>A0A6P2C2Y2_9ACTN</name>
<protein>
    <recommendedName>
        <fullName evidence="3">YkuD domain-containing protein</fullName>
    </recommendedName>
</protein>
<proteinExistence type="predicted"/>
<evidence type="ECO:0008006" key="3">
    <source>
        <dbReference type="Google" id="ProtNLM"/>
    </source>
</evidence>
<dbReference type="PANTHER" id="PTHR38589">
    <property type="entry name" value="BLR0621 PROTEIN"/>
    <property type="match status" value="1"/>
</dbReference>
<organism evidence="1 2">
    <name type="scientific">Trebonia kvetii</name>
    <dbReference type="NCBI Taxonomy" id="2480626"/>
    <lineage>
        <taxon>Bacteria</taxon>
        <taxon>Bacillati</taxon>
        <taxon>Actinomycetota</taxon>
        <taxon>Actinomycetes</taxon>
        <taxon>Streptosporangiales</taxon>
        <taxon>Treboniaceae</taxon>
        <taxon>Trebonia</taxon>
    </lineage>
</organism>
<accession>A0A6P2C2Y2</accession>
<dbReference type="Proteomes" id="UP000460272">
    <property type="component" value="Unassembled WGS sequence"/>
</dbReference>
<keyword evidence="2" id="KW-1185">Reference proteome</keyword>
<dbReference type="AlphaFoldDB" id="A0A6P2C2Y2"/>
<dbReference type="EMBL" id="RPFW01000002">
    <property type="protein sequence ID" value="TVZ05749.1"/>
    <property type="molecule type" value="Genomic_DNA"/>
</dbReference>
<dbReference type="OrthoDB" id="186490at2"/>
<dbReference type="PANTHER" id="PTHR38589:SF1">
    <property type="entry name" value="BLR0621 PROTEIN"/>
    <property type="match status" value="1"/>
</dbReference>
<evidence type="ECO:0000313" key="2">
    <source>
        <dbReference type="Proteomes" id="UP000460272"/>
    </source>
</evidence>
<comment type="caution">
    <text evidence="1">The sequence shown here is derived from an EMBL/GenBank/DDBJ whole genome shotgun (WGS) entry which is preliminary data.</text>
</comment>
<sequence length="82" mass="8783">MDARRVSPGAYPEPMHNVPAYDYGAVIAYNAARKPGRGSAIFLHVGTGGATAGCVSLPVKQLLRVLRWLRPVDRPAITIAAR</sequence>
<evidence type="ECO:0000313" key="1">
    <source>
        <dbReference type="EMBL" id="TVZ05749.1"/>
    </source>
</evidence>
<gene>
    <name evidence="1" type="ORF">EAS64_14765</name>
</gene>
<dbReference type="RefSeq" id="WP_145853449.1">
    <property type="nucleotide sequence ID" value="NZ_RPFW01000002.1"/>
</dbReference>
<reference evidence="1 2" key="1">
    <citation type="submission" date="2018-11" db="EMBL/GenBank/DDBJ databases">
        <title>Trebonia kvetii gen.nov., sp.nov., a novel acidophilic actinobacterium, and proposal of the new actinobacterial family Treboniaceae fam. nov.</title>
        <authorList>
            <person name="Rapoport D."/>
            <person name="Sagova-Mareckova M."/>
            <person name="Sedlacek I."/>
            <person name="Provaznik J."/>
            <person name="Kralova S."/>
            <person name="Pavlinic D."/>
            <person name="Benes V."/>
            <person name="Kopecky J."/>
        </authorList>
    </citation>
    <scope>NUCLEOTIDE SEQUENCE [LARGE SCALE GENOMIC DNA]</scope>
    <source>
        <strain evidence="1 2">15Tr583</strain>
    </source>
</reference>